<feature type="transmembrane region" description="Helical" evidence="13">
    <location>
        <begin position="359"/>
        <end position="383"/>
    </location>
</feature>
<dbReference type="CDD" id="cd15039">
    <property type="entry name" value="7tmB3_Methuselah-like"/>
    <property type="match status" value="1"/>
</dbReference>
<dbReference type="Gene3D" id="2.170.180.11">
    <property type="entry name" value="Methuselah ectodomain, domain 2"/>
    <property type="match status" value="1"/>
</dbReference>
<dbReference type="InterPro" id="IPR017981">
    <property type="entry name" value="GPCR_2-like_7TM"/>
</dbReference>
<evidence type="ECO:0000256" key="3">
    <source>
        <dbReference type="ARBA" id="ARBA00022475"/>
    </source>
</evidence>
<keyword evidence="12" id="KW-0807">Transducer</keyword>
<proteinExistence type="inferred from homology"/>
<evidence type="ECO:0000256" key="1">
    <source>
        <dbReference type="ARBA" id="ARBA00004651"/>
    </source>
</evidence>
<sequence>MLIHVISGRRIKVVCETSYSASSGPAEQSSQRSRSKVTILLLEMRATLYWIPLWSLLLVGIAADISDCDFFDTVDLTHSFKFANGSYRYEDLIIPARLTGEYDYKILDGGTREEVSRHVRGCICKLRPCIRLCCHHKKLMSSTECSEEVDEGLTYNYALNITLPNGNVTEKYIMNDMIVQQDLPMPCQIHYHLDAEQYAEDKWTLFENSTLLRHYDNAFLYKQDYCLQPTKSKSGEGYSVVPYNCVIQPSMTMAYVKLASVVFMAMTIGIYSWLPLFHTVHGQCCILYFVSLMATFLLNVASTFGVFVNDLMCLVNGYAGYYAAMATFLWLSVISFDVWRRFGLHQNREFCRSMGYRFLHYNLIVWSIAGILTLGVLVVDLLFPYSGDSDSNFVPAVGVTSCWIMTDGWSGMFYFYGPIFLLILMNGVMFYLTIRNIRAEKKLRTKVIRKCDEKETSRLSANFGLYVYLFVIMGGCWILEIMAFICETKKFLMPFTKANDLINCSQGIIIFLLTICNKEVLKTIRDRIQPKRTSGIEFETCTMTQDCHLMHQLS</sequence>
<dbReference type="Gene3D" id="1.20.1070.10">
    <property type="entry name" value="Rhodopsin 7-helix transmembrane proteins"/>
    <property type="match status" value="1"/>
</dbReference>
<evidence type="ECO:0000256" key="7">
    <source>
        <dbReference type="ARBA" id="ARBA00023040"/>
    </source>
</evidence>
<comment type="similarity">
    <text evidence="2">Belongs to the G-protein coupled receptor 2 family. Mth subfamily.</text>
</comment>
<dbReference type="InterPro" id="IPR036272">
    <property type="entry name" value="Methuselah_N_sf"/>
</dbReference>
<keyword evidence="11" id="KW-0325">Glycoprotein</keyword>
<evidence type="ECO:0000259" key="14">
    <source>
        <dbReference type="PROSITE" id="PS50261"/>
    </source>
</evidence>
<dbReference type="PANTHER" id="PTHR47154">
    <property type="entry name" value="G-PROTEIN COUPLED RECEPTOR MTH-RELATED"/>
    <property type="match status" value="1"/>
</dbReference>
<evidence type="ECO:0000256" key="4">
    <source>
        <dbReference type="ARBA" id="ARBA00022692"/>
    </source>
</evidence>
<evidence type="ECO:0000256" key="9">
    <source>
        <dbReference type="ARBA" id="ARBA00023157"/>
    </source>
</evidence>
<dbReference type="InterPro" id="IPR010596">
    <property type="entry name" value="Methuselah_N_dom"/>
</dbReference>
<dbReference type="GO" id="GO:0005886">
    <property type="term" value="C:plasma membrane"/>
    <property type="evidence" value="ECO:0007669"/>
    <property type="project" value="UniProtKB-SubCell"/>
</dbReference>
<dbReference type="InterPro" id="IPR044860">
    <property type="entry name" value="Methusela_ecto_dom_1"/>
</dbReference>
<dbReference type="FunFam" id="2.30.160.11:FF:000001">
    <property type="entry name" value="G-protein coupled receptor Mth"/>
    <property type="match status" value="1"/>
</dbReference>
<feature type="transmembrane region" description="Helical" evidence="13">
    <location>
        <begin position="319"/>
        <end position="339"/>
    </location>
</feature>
<dbReference type="EMBL" id="CM000160">
    <property type="protein sequence ID" value="EDW96806.2"/>
    <property type="molecule type" value="Genomic_DNA"/>
</dbReference>
<dbReference type="InterPro" id="IPR051384">
    <property type="entry name" value="Mth_GPCR"/>
</dbReference>
<feature type="transmembrane region" description="Helical" evidence="13">
    <location>
        <begin position="254"/>
        <end position="274"/>
    </location>
</feature>
<evidence type="ECO:0000256" key="2">
    <source>
        <dbReference type="ARBA" id="ARBA00008979"/>
    </source>
</evidence>
<evidence type="ECO:0000313" key="15">
    <source>
        <dbReference type="EMBL" id="EDW96806.2"/>
    </source>
</evidence>
<dbReference type="InterPro" id="IPR023311">
    <property type="entry name" value="Methusela_ecto_dom_2"/>
</dbReference>
<reference evidence="15 16" key="2">
    <citation type="journal article" date="2007" name="PLoS Biol.">
        <title>Principles of genome evolution in the Drosophila melanogaster species group.</title>
        <authorList>
            <person name="Ranz J.M."/>
            <person name="Maurin D."/>
            <person name="Chan Y.S."/>
            <person name="von Grotthuss M."/>
            <person name="Hillier L.W."/>
            <person name="Roote J."/>
            <person name="Ashburner M."/>
            <person name="Bergman C.M."/>
        </authorList>
    </citation>
    <scope>NUCLEOTIDE SEQUENCE [LARGE SCALE GENOMIC DNA]</scope>
    <source>
        <strain evidence="16">Tai18E2 / Tucson 14021-0261.01</strain>
    </source>
</reference>
<comment type="subcellular location">
    <subcellularLocation>
        <location evidence="1">Cell membrane</location>
        <topology evidence="1">Multi-pass membrane protein</topology>
    </subcellularLocation>
</comment>
<dbReference type="AlphaFoldDB" id="B4PKP7"/>
<dbReference type="Proteomes" id="UP000002282">
    <property type="component" value="Chromosome 3R"/>
</dbReference>
<evidence type="ECO:0000256" key="8">
    <source>
        <dbReference type="ARBA" id="ARBA00023136"/>
    </source>
</evidence>
<evidence type="ECO:0000313" key="16">
    <source>
        <dbReference type="Proteomes" id="UP000002282"/>
    </source>
</evidence>
<accession>B4PKP7</accession>
<dbReference type="Gene3D" id="2.30.160.11">
    <property type="match status" value="1"/>
</dbReference>
<evidence type="ECO:0000256" key="11">
    <source>
        <dbReference type="ARBA" id="ARBA00023180"/>
    </source>
</evidence>
<dbReference type="PANTHER" id="PTHR47154:SF2">
    <property type="entry name" value="G-PROTEIN COUPLED RECEPTOR MTH-RELATED"/>
    <property type="match status" value="1"/>
</dbReference>
<evidence type="ECO:0000256" key="10">
    <source>
        <dbReference type="ARBA" id="ARBA00023170"/>
    </source>
</evidence>
<dbReference type="GO" id="GO:0008528">
    <property type="term" value="F:G protein-coupled peptide receptor activity"/>
    <property type="evidence" value="ECO:0007669"/>
    <property type="project" value="TreeGrafter"/>
</dbReference>
<keyword evidence="9" id="KW-1015">Disulfide bond</keyword>
<feature type="domain" description="G-protein coupled receptors family 2 profile 2" evidence="14">
    <location>
        <begin position="251"/>
        <end position="518"/>
    </location>
</feature>
<organism evidence="15 16">
    <name type="scientific">Drosophila yakuba</name>
    <name type="common">Fruit fly</name>
    <dbReference type="NCBI Taxonomy" id="7245"/>
    <lineage>
        <taxon>Eukaryota</taxon>
        <taxon>Metazoa</taxon>
        <taxon>Ecdysozoa</taxon>
        <taxon>Arthropoda</taxon>
        <taxon>Hexapoda</taxon>
        <taxon>Insecta</taxon>
        <taxon>Pterygota</taxon>
        <taxon>Neoptera</taxon>
        <taxon>Endopterygota</taxon>
        <taxon>Diptera</taxon>
        <taxon>Brachycera</taxon>
        <taxon>Muscomorpha</taxon>
        <taxon>Ephydroidea</taxon>
        <taxon>Drosophilidae</taxon>
        <taxon>Drosophila</taxon>
        <taxon>Sophophora</taxon>
    </lineage>
</organism>
<dbReference type="Pfam" id="PF06652">
    <property type="entry name" value="Methuselah_N"/>
    <property type="match status" value="1"/>
</dbReference>
<dbReference type="eggNOG" id="KOG4193">
    <property type="taxonomic scope" value="Eukaryota"/>
</dbReference>
<evidence type="ECO:0000256" key="6">
    <source>
        <dbReference type="ARBA" id="ARBA00022989"/>
    </source>
</evidence>
<dbReference type="HOGENOM" id="CLU_108188_0_0_1"/>
<reference evidence="15 16" key="1">
    <citation type="journal article" date="2007" name="Nature">
        <title>Evolution of genes and genomes on the Drosophila phylogeny.</title>
        <authorList>
            <consortium name="Drosophila 12 Genomes Consortium"/>
            <person name="Clark A.G."/>
            <person name="Eisen M.B."/>
            <person name="Smith D.R."/>
            <person name="Bergman C.M."/>
            <person name="Oliver B."/>
            <person name="Markow T.A."/>
            <person name="Kaufman T.C."/>
            <person name="Kellis M."/>
            <person name="Gelbart W."/>
            <person name="Iyer V.N."/>
            <person name="Pollard D.A."/>
            <person name="Sackton T.B."/>
            <person name="Larracuente A.M."/>
            <person name="Singh N.D."/>
            <person name="Abad J.P."/>
            <person name="Abt D.N."/>
            <person name="Adryan B."/>
            <person name="Aguade M."/>
            <person name="Akashi H."/>
            <person name="Anderson W.W."/>
            <person name="Aquadro C.F."/>
            <person name="Ardell D.H."/>
            <person name="Arguello R."/>
            <person name="Artieri C.G."/>
            <person name="Barbash D.A."/>
            <person name="Barker D."/>
            <person name="Barsanti P."/>
            <person name="Batterham P."/>
            <person name="Batzoglou S."/>
            <person name="Begun D."/>
            <person name="Bhutkar A."/>
            <person name="Blanco E."/>
            <person name="Bosak S.A."/>
            <person name="Bradley R.K."/>
            <person name="Brand A.D."/>
            <person name="Brent M.R."/>
            <person name="Brooks A.N."/>
            <person name="Brown R.H."/>
            <person name="Butlin R.K."/>
            <person name="Caggese C."/>
            <person name="Calvi B.R."/>
            <person name="Bernardo de Carvalho A."/>
            <person name="Caspi A."/>
            <person name="Castrezana S."/>
            <person name="Celniker S.E."/>
            <person name="Chang J.L."/>
            <person name="Chapple C."/>
            <person name="Chatterji S."/>
            <person name="Chinwalla A."/>
            <person name="Civetta A."/>
            <person name="Clifton S.W."/>
            <person name="Comeron J.M."/>
            <person name="Costello J.C."/>
            <person name="Coyne J.A."/>
            <person name="Daub J."/>
            <person name="David R.G."/>
            <person name="Delcher A.L."/>
            <person name="Delehaunty K."/>
            <person name="Do C.B."/>
            <person name="Ebling H."/>
            <person name="Edwards K."/>
            <person name="Eickbush T."/>
            <person name="Evans J.D."/>
            <person name="Filipski A."/>
            <person name="Findeiss S."/>
            <person name="Freyhult E."/>
            <person name="Fulton L."/>
            <person name="Fulton R."/>
            <person name="Garcia A.C."/>
            <person name="Gardiner A."/>
            <person name="Garfield D.A."/>
            <person name="Garvin B.E."/>
            <person name="Gibson G."/>
            <person name="Gilbert D."/>
            <person name="Gnerre S."/>
            <person name="Godfrey J."/>
            <person name="Good R."/>
            <person name="Gotea V."/>
            <person name="Gravely B."/>
            <person name="Greenberg A.J."/>
            <person name="Griffiths-Jones S."/>
            <person name="Gross S."/>
            <person name="Guigo R."/>
            <person name="Gustafson E.A."/>
            <person name="Haerty W."/>
            <person name="Hahn M.W."/>
            <person name="Halligan D.L."/>
            <person name="Halpern A.L."/>
            <person name="Halter G.M."/>
            <person name="Han M.V."/>
            <person name="Heger A."/>
            <person name="Hillier L."/>
            <person name="Hinrichs A.S."/>
            <person name="Holmes I."/>
            <person name="Hoskins R.A."/>
            <person name="Hubisz M.J."/>
            <person name="Hultmark D."/>
            <person name="Huntley M.A."/>
            <person name="Jaffe D.B."/>
            <person name="Jagadeeshan S."/>
            <person name="Jeck W.R."/>
            <person name="Johnson J."/>
            <person name="Jones C.D."/>
            <person name="Jordan W.C."/>
            <person name="Karpen G.H."/>
            <person name="Kataoka E."/>
            <person name="Keightley P.D."/>
            <person name="Kheradpour P."/>
            <person name="Kirkness E.F."/>
            <person name="Koerich L.B."/>
            <person name="Kristiansen K."/>
            <person name="Kudrna D."/>
            <person name="Kulathinal R.J."/>
            <person name="Kumar S."/>
            <person name="Kwok R."/>
            <person name="Lander E."/>
            <person name="Langley C.H."/>
            <person name="Lapoint R."/>
            <person name="Lazzaro B.P."/>
            <person name="Lee S.J."/>
            <person name="Levesque L."/>
            <person name="Li R."/>
            <person name="Lin C.F."/>
            <person name="Lin M.F."/>
            <person name="Lindblad-Toh K."/>
            <person name="Llopart A."/>
            <person name="Long M."/>
            <person name="Low L."/>
            <person name="Lozovsky E."/>
            <person name="Lu J."/>
            <person name="Luo M."/>
            <person name="Machado C.A."/>
            <person name="Makalowski W."/>
            <person name="Marzo M."/>
            <person name="Matsuda M."/>
            <person name="Matzkin L."/>
            <person name="McAllister B."/>
            <person name="McBride C.S."/>
            <person name="McKernan B."/>
            <person name="McKernan K."/>
            <person name="Mendez-Lago M."/>
            <person name="Minx P."/>
            <person name="Mollenhauer M.U."/>
            <person name="Montooth K."/>
            <person name="Mount S.M."/>
            <person name="Mu X."/>
            <person name="Myers E."/>
            <person name="Negre B."/>
            <person name="Newfeld S."/>
            <person name="Nielsen R."/>
            <person name="Noor M.A."/>
            <person name="O'Grady P."/>
            <person name="Pachter L."/>
            <person name="Papaceit M."/>
            <person name="Parisi M.J."/>
            <person name="Parisi M."/>
            <person name="Parts L."/>
            <person name="Pedersen J.S."/>
            <person name="Pesole G."/>
            <person name="Phillippy A.M."/>
            <person name="Ponting C.P."/>
            <person name="Pop M."/>
            <person name="Porcelli D."/>
            <person name="Powell J.R."/>
            <person name="Prohaska S."/>
            <person name="Pruitt K."/>
            <person name="Puig M."/>
            <person name="Quesneville H."/>
            <person name="Ram K.R."/>
            <person name="Rand D."/>
            <person name="Rasmussen M.D."/>
            <person name="Reed L.K."/>
            <person name="Reenan R."/>
            <person name="Reily A."/>
            <person name="Remington K.A."/>
            <person name="Rieger T.T."/>
            <person name="Ritchie M.G."/>
            <person name="Robin C."/>
            <person name="Rogers Y.H."/>
            <person name="Rohde C."/>
            <person name="Rozas J."/>
            <person name="Rubenfield M.J."/>
            <person name="Ruiz A."/>
            <person name="Russo S."/>
            <person name="Salzberg S.L."/>
            <person name="Sanchez-Gracia A."/>
            <person name="Saranga D.J."/>
            <person name="Sato H."/>
            <person name="Schaeffer S.W."/>
            <person name="Schatz M.C."/>
            <person name="Schlenke T."/>
            <person name="Schwartz R."/>
            <person name="Segarra C."/>
            <person name="Singh R.S."/>
            <person name="Sirot L."/>
            <person name="Sirota M."/>
            <person name="Sisneros N.B."/>
            <person name="Smith C.D."/>
            <person name="Smith T.F."/>
            <person name="Spieth J."/>
            <person name="Stage D.E."/>
            <person name="Stark A."/>
            <person name="Stephan W."/>
            <person name="Strausberg R.L."/>
            <person name="Strempel S."/>
            <person name="Sturgill D."/>
            <person name="Sutton G."/>
            <person name="Sutton G.G."/>
            <person name="Tao W."/>
            <person name="Teichmann S."/>
            <person name="Tobari Y.N."/>
            <person name="Tomimura Y."/>
            <person name="Tsolas J.M."/>
            <person name="Valente V.L."/>
            <person name="Venter E."/>
            <person name="Venter J.C."/>
            <person name="Vicario S."/>
            <person name="Vieira F.G."/>
            <person name="Vilella A.J."/>
            <person name="Villasante A."/>
            <person name="Walenz B."/>
            <person name="Wang J."/>
            <person name="Wasserman M."/>
            <person name="Watts T."/>
            <person name="Wilson D."/>
            <person name="Wilson R.K."/>
            <person name="Wing R.A."/>
            <person name="Wolfner M.F."/>
            <person name="Wong A."/>
            <person name="Wong G.K."/>
            <person name="Wu C.I."/>
            <person name="Wu G."/>
            <person name="Yamamoto D."/>
            <person name="Yang H.P."/>
            <person name="Yang S.P."/>
            <person name="Yorke J.A."/>
            <person name="Yoshida K."/>
            <person name="Zdobnov E."/>
            <person name="Zhang P."/>
            <person name="Zhang Y."/>
            <person name="Zimin A.V."/>
            <person name="Baldwin J."/>
            <person name="Abdouelleil A."/>
            <person name="Abdulkadir J."/>
            <person name="Abebe A."/>
            <person name="Abera B."/>
            <person name="Abreu J."/>
            <person name="Acer S.C."/>
            <person name="Aftuck L."/>
            <person name="Alexander A."/>
            <person name="An P."/>
            <person name="Anderson E."/>
            <person name="Anderson S."/>
            <person name="Arachi H."/>
            <person name="Azer M."/>
            <person name="Bachantsang P."/>
            <person name="Barry A."/>
            <person name="Bayul T."/>
            <person name="Berlin A."/>
            <person name="Bessette D."/>
            <person name="Bloom T."/>
            <person name="Blye J."/>
            <person name="Boguslavskiy L."/>
            <person name="Bonnet C."/>
            <person name="Boukhgalter B."/>
            <person name="Bourzgui I."/>
            <person name="Brown A."/>
            <person name="Cahill P."/>
            <person name="Channer S."/>
            <person name="Cheshatsang Y."/>
            <person name="Chuda L."/>
            <person name="Citroen M."/>
            <person name="Collymore A."/>
            <person name="Cooke P."/>
            <person name="Costello M."/>
            <person name="D'Aco K."/>
            <person name="Daza R."/>
            <person name="De Haan G."/>
            <person name="DeGray S."/>
            <person name="DeMaso C."/>
            <person name="Dhargay N."/>
            <person name="Dooley K."/>
            <person name="Dooley E."/>
            <person name="Doricent M."/>
            <person name="Dorje P."/>
            <person name="Dorjee K."/>
            <person name="Dupes A."/>
            <person name="Elong R."/>
            <person name="Falk J."/>
            <person name="Farina A."/>
            <person name="Faro S."/>
            <person name="Ferguson D."/>
            <person name="Fisher S."/>
            <person name="Foley C.D."/>
            <person name="Franke A."/>
            <person name="Friedrich D."/>
            <person name="Gadbois L."/>
            <person name="Gearin G."/>
            <person name="Gearin C.R."/>
            <person name="Giannoukos G."/>
            <person name="Goode T."/>
            <person name="Graham J."/>
            <person name="Grandbois E."/>
            <person name="Grewal S."/>
            <person name="Gyaltsen K."/>
            <person name="Hafez N."/>
            <person name="Hagos B."/>
            <person name="Hall J."/>
            <person name="Henson C."/>
            <person name="Hollinger A."/>
            <person name="Honan T."/>
            <person name="Huard M.D."/>
            <person name="Hughes L."/>
            <person name="Hurhula B."/>
            <person name="Husby M.E."/>
            <person name="Kamat A."/>
            <person name="Kanga B."/>
            <person name="Kashin S."/>
            <person name="Khazanovich D."/>
            <person name="Kisner P."/>
            <person name="Lance K."/>
            <person name="Lara M."/>
            <person name="Lee W."/>
            <person name="Lennon N."/>
            <person name="Letendre F."/>
            <person name="LeVine R."/>
            <person name="Lipovsky A."/>
            <person name="Liu X."/>
            <person name="Liu J."/>
            <person name="Liu S."/>
            <person name="Lokyitsang T."/>
            <person name="Lokyitsang Y."/>
            <person name="Lubonja R."/>
            <person name="Lui A."/>
            <person name="MacDonald P."/>
            <person name="Magnisalis V."/>
            <person name="Maru K."/>
            <person name="Matthews C."/>
            <person name="McCusker W."/>
            <person name="McDonough S."/>
            <person name="Mehta T."/>
            <person name="Meldrim J."/>
            <person name="Meneus L."/>
            <person name="Mihai O."/>
            <person name="Mihalev A."/>
            <person name="Mihova T."/>
            <person name="Mittelman R."/>
            <person name="Mlenga V."/>
            <person name="Montmayeur A."/>
            <person name="Mulrain L."/>
            <person name="Navidi A."/>
            <person name="Naylor J."/>
            <person name="Negash T."/>
            <person name="Nguyen T."/>
            <person name="Nguyen N."/>
            <person name="Nicol R."/>
            <person name="Norbu C."/>
            <person name="Norbu N."/>
            <person name="Novod N."/>
            <person name="O'Neill B."/>
            <person name="Osman S."/>
            <person name="Markiewicz E."/>
            <person name="Oyono O.L."/>
            <person name="Patti C."/>
            <person name="Phunkhang P."/>
            <person name="Pierre F."/>
            <person name="Priest M."/>
            <person name="Raghuraman S."/>
            <person name="Rege F."/>
            <person name="Reyes R."/>
            <person name="Rise C."/>
            <person name="Rogov P."/>
            <person name="Ross K."/>
            <person name="Ryan E."/>
            <person name="Settipalli S."/>
            <person name="Shea T."/>
            <person name="Sherpa N."/>
            <person name="Shi L."/>
            <person name="Shih D."/>
            <person name="Sparrow T."/>
            <person name="Spaulding J."/>
            <person name="Stalker J."/>
            <person name="Stange-Thomann N."/>
            <person name="Stavropoulos S."/>
            <person name="Stone C."/>
            <person name="Strader C."/>
            <person name="Tesfaye S."/>
            <person name="Thomson T."/>
            <person name="Thoulutsang Y."/>
            <person name="Thoulutsang D."/>
            <person name="Topham K."/>
            <person name="Topping I."/>
            <person name="Tsamla T."/>
            <person name="Vassiliev H."/>
            <person name="Vo A."/>
            <person name="Wangchuk T."/>
            <person name="Wangdi T."/>
            <person name="Weiand M."/>
            <person name="Wilkinson J."/>
            <person name="Wilson A."/>
            <person name="Yadav S."/>
            <person name="Young G."/>
            <person name="Yu Q."/>
            <person name="Zembek L."/>
            <person name="Zhong D."/>
            <person name="Zimmer A."/>
            <person name="Zwirko Z."/>
            <person name="Jaffe D.B."/>
            <person name="Alvarez P."/>
            <person name="Brockman W."/>
            <person name="Butler J."/>
            <person name="Chin C."/>
            <person name="Gnerre S."/>
            <person name="Grabherr M."/>
            <person name="Kleber M."/>
            <person name="Mauceli E."/>
            <person name="MacCallum I."/>
        </authorList>
    </citation>
    <scope>NUCLEOTIDE SEQUENCE [LARGE SCALE GENOMIC DNA]</scope>
    <source>
        <strain evidence="16">Tai18E2 / Tucson 14021-0261.01</strain>
    </source>
</reference>
<keyword evidence="6 13" id="KW-1133">Transmembrane helix</keyword>
<evidence type="ECO:0000256" key="13">
    <source>
        <dbReference type="SAM" id="Phobius"/>
    </source>
</evidence>
<dbReference type="SUPFAM" id="SSF63877">
    <property type="entry name" value="Methuselah ectodomain"/>
    <property type="match status" value="1"/>
</dbReference>
<keyword evidence="4 13" id="KW-0812">Transmembrane</keyword>
<dbReference type="OrthoDB" id="6134459at2759"/>
<keyword evidence="3" id="KW-1003">Cell membrane</keyword>
<evidence type="ECO:0000256" key="12">
    <source>
        <dbReference type="ARBA" id="ARBA00023224"/>
    </source>
</evidence>
<keyword evidence="7" id="KW-0297">G-protein coupled receptor</keyword>
<keyword evidence="16" id="KW-1185">Reference proteome</keyword>
<dbReference type="CDD" id="cd00251">
    <property type="entry name" value="Mth_Ecto"/>
    <property type="match status" value="1"/>
</dbReference>
<protein>
    <submittedName>
        <fullName evidence="15">Uncharacterized protein, isoform A</fullName>
    </submittedName>
</protein>
<name>B4PKP7_DROYA</name>
<feature type="transmembrane region" description="Helical" evidence="13">
    <location>
        <begin position="413"/>
        <end position="434"/>
    </location>
</feature>
<evidence type="ECO:0000256" key="5">
    <source>
        <dbReference type="ARBA" id="ARBA00022729"/>
    </source>
</evidence>
<keyword evidence="10" id="KW-0675">Receptor</keyword>
<keyword evidence="8 13" id="KW-0472">Membrane</keyword>
<dbReference type="PROSITE" id="PS50261">
    <property type="entry name" value="G_PROTEIN_RECEP_F2_4"/>
    <property type="match status" value="1"/>
</dbReference>
<dbReference type="GO" id="GO:0007166">
    <property type="term" value="P:cell surface receptor signaling pathway"/>
    <property type="evidence" value="ECO:0007669"/>
    <property type="project" value="InterPro"/>
</dbReference>
<keyword evidence="5" id="KW-0732">Signal</keyword>
<feature type="transmembrane region" description="Helical" evidence="13">
    <location>
        <begin position="286"/>
        <end position="307"/>
    </location>
</feature>
<feature type="transmembrane region" description="Helical" evidence="13">
    <location>
        <begin position="463"/>
        <end position="485"/>
    </location>
</feature>
<gene>
    <name evidence="15" type="primary">Dyak\GE26034</name>
    <name evidence="15" type="synonym">dyak_GLEANR_9612</name>
    <name evidence="15" type="synonym">GE26034</name>
    <name evidence="15" type="ORF">Dyak_GE26034</name>
</gene>